<keyword evidence="3" id="KW-1185">Reference proteome</keyword>
<reference evidence="2" key="1">
    <citation type="submission" date="2022-01" db="EMBL/GenBank/DDBJ databases">
        <authorList>
            <person name="King R."/>
        </authorList>
    </citation>
    <scope>NUCLEOTIDE SEQUENCE</scope>
</reference>
<name>A0A9N9X5I3_PHACE</name>
<evidence type="ECO:0000313" key="3">
    <source>
        <dbReference type="Proteomes" id="UP001153737"/>
    </source>
</evidence>
<accession>A0A9N9X5I3</accession>
<proteinExistence type="predicted"/>
<evidence type="ECO:0000259" key="1">
    <source>
        <dbReference type="SMART" id="SM00597"/>
    </source>
</evidence>
<gene>
    <name evidence="2" type="ORF">PHAECO_LOCUS7295</name>
</gene>
<dbReference type="EMBL" id="OU896709">
    <property type="protein sequence ID" value="CAG9820197.1"/>
    <property type="molecule type" value="Genomic_DNA"/>
</dbReference>
<sequence length="613" mass="70953">MAATTYPPCPAIVFRNITEIVEQNEDIVNFLLTYHFDSFSNNDKHFVKSLSRPTPRLKRLINTSSRGSNRLFSTAWYERYFWLTGSETRNKLFCWPCLLYSEEAHNSVWGRLGYDNMKELSRALQKHANSKDHLSCELRFKIFGKQNIPNGINSKYNVSIKKHNEKVSHNRAILKRLVDVVIFSGSQEPITDSRNFIDEGNKGLLKILEKYEPKLKENFFKGLLPVDCYLEDIEDELIASVCHVVRSHIEAEILKSEFFSWQLDGSTNKSGSSLLSVIFRYCVDGVPVERFFEFLEVTAGRDANEMFQLLTVRNQKFNIPGKLIGHTYDGASMKRGQMHGLQMKFKTYAPMALLTHSHAHNLNLILQDACMQIKECRIFFANLNGVSDFFVKSRKRIDLLDSLCPGILPSGSGKSWPPKSEAVSTILKHRKGLVSVFEHIIESDEFYADREMVQEAIICRKQLTDVNFVLLLRIFELIFSQADTVNIVIQNRKSSFLFSESSILQLISSLKSYMSYKHYFKKTAEETMKDLDYTQKELKPGYDHVVEMTDCSRIFNSIMNLCLHQIKTRFSNVHNLVFFELLNRDDFIDYQSTFPKKQLEVLIKAFPHTVENR</sequence>
<dbReference type="SUPFAM" id="SSF53098">
    <property type="entry name" value="Ribonuclease H-like"/>
    <property type="match status" value="1"/>
</dbReference>
<dbReference type="SMART" id="SM00597">
    <property type="entry name" value="ZnF_TTF"/>
    <property type="match status" value="1"/>
</dbReference>
<reference evidence="2" key="2">
    <citation type="submission" date="2022-10" db="EMBL/GenBank/DDBJ databases">
        <authorList>
            <consortium name="ENA_rothamsted_submissions"/>
            <consortium name="culmorum"/>
            <person name="King R."/>
        </authorList>
    </citation>
    <scope>NUCLEOTIDE SEQUENCE</scope>
</reference>
<dbReference type="PANTHER" id="PTHR45749:SF28">
    <property type="entry name" value="ZINC FINGER MYM-TYPE PROTEIN 1-LIKE-RELATED"/>
    <property type="match status" value="1"/>
</dbReference>
<organism evidence="2 3">
    <name type="scientific">Phaedon cochleariae</name>
    <name type="common">Mustard beetle</name>
    <dbReference type="NCBI Taxonomy" id="80249"/>
    <lineage>
        <taxon>Eukaryota</taxon>
        <taxon>Metazoa</taxon>
        <taxon>Ecdysozoa</taxon>
        <taxon>Arthropoda</taxon>
        <taxon>Hexapoda</taxon>
        <taxon>Insecta</taxon>
        <taxon>Pterygota</taxon>
        <taxon>Neoptera</taxon>
        <taxon>Endopterygota</taxon>
        <taxon>Coleoptera</taxon>
        <taxon>Polyphaga</taxon>
        <taxon>Cucujiformia</taxon>
        <taxon>Chrysomeloidea</taxon>
        <taxon>Chrysomelidae</taxon>
        <taxon>Chrysomelinae</taxon>
        <taxon>Chrysomelini</taxon>
        <taxon>Phaedon</taxon>
    </lineage>
</organism>
<dbReference type="OrthoDB" id="8196265at2759"/>
<dbReference type="InterPro" id="IPR006580">
    <property type="entry name" value="Znf_TTF"/>
</dbReference>
<protein>
    <recommendedName>
        <fullName evidence="1">TTF-type domain-containing protein</fullName>
    </recommendedName>
</protein>
<dbReference type="AlphaFoldDB" id="A0A9N9X5I3"/>
<evidence type="ECO:0000313" key="2">
    <source>
        <dbReference type="EMBL" id="CAG9820197.1"/>
    </source>
</evidence>
<dbReference type="Proteomes" id="UP001153737">
    <property type="component" value="Chromosome 3"/>
</dbReference>
<feature type="domain" description="TTF-type" evidence="1">
    <location>
        <begin position="68"/>
        <end position="154"/>
    </location>
</feature>
<dbReference type="PANTHER" id="PTHR45749">
    <property type="match status" value="1"/>
</dbReference>
<dbReference type="InterPro" id="IPR012337">
    <property type="entry name" value="RNaseH-like_sf"/>
</dbReference>